<name>A0A8S5TUC6_9CAUD</name>
<accession>A0A8S5TUC6</accession>
<protein>
    <submittedName>
        <fullName evidence="1">Uncharacterized protein</fullName>
    </submittedName>
</protein>
<evidence type="ECO:0000313" key="1">
    <source>
        <dbReference type="EMBL" id="DAF85804.1"/>
    </source>
</evidence>
<sequence length="36" mass="4242">MYEYHYWKYVLLRLLTLLPGDGSCISPGYVRQSTFA</sequence>
<reference evidence="1" key="1">
    <citation type="journal article" date="2021" name="Proc. Natl. Acad. Sci. U.S.A.">
        <title>A Catalog of Tens of Thousands of Viruses from Human Metagenomes Reveals Hidden Associations with Chronic Diseases.</title>
        <authorList>
            <person name="Tisza M.J."/>
            <person name="Buck C.B."/>
        </authorList>
    </citation>
    <scope>NUCLEOTIDE SEQUENCE</scope>
    <source>
        <strain evidence="1">CtWT735</strain>
    </source>
</reference>
<proteinExistence type="predicted"/>
<organism evidence="1">
    <name type="scientific">Siphoviridae sp. ctWT735</name>
    <dbReference type="NCBI Taxonomy" id="2825538"/>
    <lineage>
        <taxon>Viruses</taxon>
        <taxon>Duplodnaviria</taxon>
        <taxon>Heunggongvirae</taxon>
        <taxon>Uroviricota</taxon>
        <taxon>Caudoviricetes</taxon>
    </lineage>
</organism>
<dbReference type="EMBL" id="BK015930">
    <property type="protein sequence ID" value="DAF85804.1"/>
    <property type="molecule type" value="Genomic_DNA"/>
</dbReference>